<sequence length="890" mass="97564">MASKRRNMFHKNKTQETTEEEVCPMLTDLLLIYLANSLSRDVQRYVYDRRIRNSGSDLPQQPFERRRFYTTGESAFHSTHPVMNIGAVWVVDSRDTSYDPNNTAEHGDRPKPVWTNKLGATVASQPTDRTGGYVRIGSVRVRVRQDGAGVGDEGEEEDCCCGVGRSGGRKEPVAVPTPDRNSVQSRDRHSCAPTGCNPWQHYSKLERREREPPPATALDRLPRLRLGGPERPGSRHHKKKPRSSDKTERLRELTEKLKAPAKAEAAPPPSPAPAAPAEPPPSAARTPTSDELFEVNLNLAKPESRTIVGSYIQRTIPFRSASFSQVDFSSADGKYIRNARNAAVANKAGASLSLPRKKLSEGCRTVVYSDGIPAASDLSIDSAVGSEEWSIPEELPAIGDDSEQCKSGRSLTHPLGARRGSRPDRDLPYSSIDGNGLKSLQTTSGSGERPPLEGVKEESDADSAAATSDAASSSAGVRDRLTDHELTSDWVRSIPDERPPASPEPEKPEAPSAYEVISEEQQEKTLEIDRENGNCEDDLIAVDEKTENKRENDLSSNGDEKIVNEVTPERVTVETPLCDVDKKNPEINTQLTVTVATTNNGVSSPSGGVEFAPGIIYPSSAQEEPQSPEEFSRPRWPHHGRRRPGLVCQSSEEKDEDAEGSPGGPCRLGHRRHSPTRTDSLSEGESDNGRPLTPTNRDRTSPSLFGPSDQSDCECRLARGAQHTRRYSKRPLRGPYGQMLEAEMKKPEAGKFSKHNDDLKFLEEYVQPNRENRAADDIRIGSTCNSLSPPSERHGPATPVTLKPTPKRKVSANIPYSAPEPTATSADQALLVHHQRTTSSPSQLEGCSNQKQEAFLAHLLKGSSERSLTEPSTTPLLTSQRKVDICLFLP</sequence>
<feature type="region of interest" description="Disordered" evidence="1">
    <location>
        <begin position="147"/>
        <end position="288"/>
    </location>
</feature>
<feature type="region of interest" description="Disordered" evidence="1">
    <location>
        <begin position="545"/>
        <end position="568"/>
    </location>
</feature>
<proteinExistence type="predicted"/>
<feature type="compositionally biased region" description="Low complexity" evidence="1">
    <location>
        <begin position="618"/>
        <end position="629"/>
    </location>
</feature>
<comment type="caution">
    <text evidence="2">The sequence shown here is derived from an EMBL/GenBank/DDBJ whole genome shotgun (WGS) entry which is preliminary data.</text>
</comment>
<feature type="compositionally biased region" description="Basic and acidic residues" evidence="1">
    <location>
        <begin position="477"/>
        <end position="487"/>
    </location>
</feature>
<feature type="compositionally biased region" description="Basic and acidic residues" evidence="1">
    <location>
        <begin position="203"/>
        <end position="212"/>
    </location>
</feature>
<evidence type="ECO:0000313" key="3">
    <source>
        <dbReference type="Proteomes" id="UP001558652"/>
    </source>
</evidence>
<keyword evidence="3" id="KW-1185">Reference proteome</keyword>
<evidence type="ECO:0000256" key="1">
    <source>
        <dbReference type="SAM" id="MobiDB-lite"/>
    </source>
</evidence>
<accession>A0ABD0Z8K1</accession>
<dbReference type="Proteomes" id="UP001558652">
    <property type="component" value="Unassembled WGS sequence"/>
</dbReference>
<organism evidence="2 3">
    <name type="scientific">Ranatra chinensis</name>
    <dbReference type="NCBI Taxonomy" id="642074"/>
    <lineage>
        <taxon>Eukaryota</taxon>
        <taxon>Metazoa</taxon>
        <taxon>Ecdysozoa</taxon>
        <taxon>Arthropoda</taxon>
        <taxon>Hexapoda</taxon>
        <taxon>Insecta</taxon>
        <taxon>Pterygota</taxon>
        <taxon>Neoptera</taxon>
        <taxon>Paraneoptera</taxon>
        <taxon>Hemiptera</taxon>
        <taxon>Heteroptera</taxon>
        <taxon>Panheteroptera</taxon>
        <taxon>Nepomorpha</taxon>
        <taxon>Nepidae</taxon>
        <taxon>Ranatrinae</taxon>
        <taxon>Ranatra</taxon>
    </lineage>
</organism>
<reference evidence="2 3" key="1">
    <citation type="submission" date="2024-07" db="EMBL/GenBank/DDBJ databases">
        <title>Chromosome-level genome assembly of the water stick insect Ranatra chinensis (Heteroptera: Nepidae).</title>
        <authorList>
            <person name="Liu X."/>
        </authorList>
    </citation>
    <scope>NUCLEOTIDE SEQUENCE [LARGE SCALE GENOMIC DNA]</scope>
    <source>
        <strain evidence="2">Cailab_2021Rc</strain>
        <tissue evidence="2">Muscle</tissue>
    </source>
</reference>
<evidence type="ECO:0000313" key="2">
    <source>
        <dbReference type="EMBL" id="KAL1131699.1"/>
    </source>
</evidence>
<feature type="compositionally biased region" description="Basic residues" evidence="1">
    <location>
        <begin position="635"/>
        <end position="644"/>
    </location>
</feature>
<dbReference type="EMBL" id="JBFDAA010000006">
    <property type="protein sequence ID" value="KAL1131699.1"/>
    <property type="molecule type" value="Genomic_DNA"/>
</dbReference>
<gene>
    <name evidence="2" type="ORF">AAG570_011312</name>
</gene>
<name>A0ABD0Z8K1_9HEMI</name>
<dbReference type="AlphaFoldDB" id="A0ABD0Z8K1"/>
<feature type="compositionally biased region" description="Basic and acidic residues" evidence="1">
    <location>
        <begin position="242"/>
        <end position="258"/>
    </location>
</feature>
<feature type="compositionally biased region" description="Pro residues" evidence="1">
    <location>
        <begin position="266"/>
        <end position="282"/>
    </location>
</feature>
<feature type="region of interest" description="Disordered" evidence="1">
    <location>
        <begin position="785"/>
        <end position="812"/>
    </location>
</feature>
<feature type="region of interest" description="Disordered" evidence="1">
    <location>
        <begin position="598"/>
        <end position="713"/>
    </location>
</feature>
<feature type="compositionally biased region" description="Low complexity" evidence="1">
    <location>
        <begin position="462"/>
        <end position="475"/>
    </location>
</feature>
<protein>
    <submittedName>
        <fullName evidence="2">Uncharacterized protein</fullName>
    </submittedName>
</protein>
<feature type="compositionally biased region" description="Basic and acidic residues" evidence="1">
    <location>
        <begin position="494"/>
        <end position="509"/>
    </location>
</feature>
<feature type="region of interest" description="Disordered" evidence="1">
    <location>
        <begin position="397"/>
        <end position="525"/>
    </location>
</feature>